<dbReference type="SUPFAM" id="SSF55729">
    <property type="entry name" value="Acyl-CoA N-acyltransferases (Nat)"/>
    <property type="match status" value="1"/>
</dbReference>
<sequence length="187" mass="23135">MQLQKVVIENKIENKRIHDLYFEAFPPNERLTYWILQRRVKQERAEQWNLYDENQWVGWVYLIKLKERDYIYIFYFAIHADFRGKGYGTKALKAILEHYKNYRIILCLEDWREDTPDKEIRIKRHNFYLKCGFQDLPYIQKEPKLSFATMRYGDSIKPKEFKEMIDTYMGWPLKYINNWNLVEIKNQ</sequence>
<dbReference type="InterPro" id="IPR016181">
    <property type="entry name" value="Acyl_CoA_acyltransferase"/>
</dbReference>
<evidence type="ECO:0000313" key="2">
    <source>
        <dbReference type="EMBL" id="ORX54335.1"/>
    </source>
</evidence>
<accession>A0A1Y1VEQ9</accession>
<evidence type="ECO:0000313" key="3">
    <source>
        <dbReference type="Proteomes" id="UP000193719"/>
    </source>
</evidence>
<feature type="domain" description="N-acetyltransferase" evidence="1">
    <location>
        <begin position="4"/>
        <end position="174"/>
    </location>
</feature>
<dbReference type="Gene3D" id="3.40.630.30">
    <property type="match status" value="1"/>
</dbReference>
<proteinExistence type="predicted"/>
<reference evidence="2 3" key="1">
    <citation type="submission" date="2016-08" db="EMBL/GenBank/DDBJ databases">
        <title>Genomes of anaerobic fungi encode conserved fungal cellulosomes for biomass hydrolysis.</title>
        <authorList>
            <consortium name="DOE Joint Genome Institute"/>
            <person name="Haitjema C.H."/>
            <person name="Gilmore S.P."/>
            <person name="Henske J.K."/>
            <person name="Solomon K.V."/>
            <person name="De Groot R."/>
            <person name="Kuo A."/>
            <person name="Mondo S.J."/>
            <person name="Salamov A.A."/>
            <person name="Labutti K."/>
            <person name="Zhao Z."/>
            <person name="Chiniquy J."/>
            <person name="Barry K."/>
            <person name="Brewer H.M."/>
            <person name="Purvine S.O."/>
            <person name="Wright A.T."/>
            <person name="Boxma B."/>
            <person name="Van Alen T."/>
            <person name="Hackstein J.H."/>
            <person name="Baker S.E."/>
            <person name="Grigoriev I.V."/>
            <person name="O'Malley M.A."/>
        </authorList>
    </citation>
    <scope>NUCLEOTIDE SEQUENCE [LARGE SCALE GENOMIC DNA]</scope>
    <source>
        <strain evidence="3">finn</strain>
    </source>
</reference>
<dbReference type="OrthoDB" id="10299020at2759"/>
<dbReference type="EMBL" id="MCFH01000011">
    <property type="protein sequence ID" value="ORX54335.1"/>
    <property type="molecule type" value="Genomic_DNA"/>
</dbReference>
<dbReference type="AlphaFoldDB" id="A0A1Y1VEQ9"/>
<reference evidence="2 3" key="2">
    <citation type="submission" date="2016-08" db="EMBL/GenBank/DDBJ databases">
        <title>Pervasive Adenine N6-methylation of Active Genes in Fungi.</title>
        <authorList>
            <consortium name="DOE Joint Genome Institute"/>
            <person name="Mondo S.J."/>
            <person name="Dannebaum R.O."/>
            <person name="Kuo R.C."/>
            <person name="Labutti K."/>
            <person name="Haridas S."/>
            <person name="Kuo A."/>
            <person name="Salamov A."/>
            <person name="Ahrendt S.R."/>
            <person name="Lipzen A."/>
            <person name="Sullivan W."/>
            <person name="Andreopoulos W.B."/>
            <person name="Clum A."/>
            <person name="Lindquist E."/>
            <person name="Daum C."/>
            <person name="Ramamoorthy G.K."/>
            <person name="Gryganskyi A."/>
            <person name="Culley D."/>
            <person name="Magnuson J.K."/>
            <person name="James T.Y."/>
            <person name="O'Malley M.A."/>
            <person name="Stajich J.E."/>
            <person name="Spatafora J.W."/>
            <person name="Visel A."/>
            <person name="Grigoriev I.V."/>
        </authorList>
    </citation>
    <scope>NUCLEOTIDE SEQUENCE [LARGE SCALE GENOMIC DNA]</scope>
    <source>
        <strain evidence="3">finn</strain>
    </source>
</reference>
<keyword evidence="3" id="KW-1185">Reference proteome</keyword>
<evidence type="ECO:0000259" key="1">
    <source>
        <dbReference type="PROSITE" id="PS51186"/>
    </source>
</evidence>
<gene>
    <name evidence="2" type="ORF">BCR36DRAFT_403397</name>
</gene>
<name>A0A1Y1VEQ9_9FUNG</name>
<protein>
    <recommendedName>
        <fullName evidence="1">N-acetyltransferase domain-containing protein</fullName>
    </recommendedName>
</protein>
<dbReference type="InterPro" id="IPR000182">
    <property type="entry name" value="GNAT_dom"/>
</dbReference>
<comment type="caution">
    <text evidence="2">The sequence shown here is derived from an EMBL/GenBank/DDBJ whole genome shotgun (WGS) entry which is preliminary data.</text>
</comment>
<dbReference type="CDD" id="cd04301">
    <property type="entry name" value="NAT_SF"/>
    <property type="match status" value="1"/>
</dbReference>
<dbReference type="PROSITE" id="PS51186">
    <property type="entry name" value="GNAT"/>
    <property type="match status" value="1"/>
</dbReference>
<dbReference type="Pfam" id="PF00583">
    <property type="entry name" value="Acetyltransf_1"/>
    <property type="match status" value="1"/>
</dbReference>
<dbReference type="Proteomes" id="UP000193719">
    <property type="component" value="Unassembled WGS sequence"/>
</dbReference>
<organism evidence="2 3">
    <name type="scientific">Piromyces finnis</name>
    <dbReference type="NCBI Taxonomy" id="1754191"/>
    <lineage>
        <taxon>Eukaryota</taxon>
        <taxon>Fungi</taxon>
        <taxon>Fungi incertae sedis</taxon>
        <taxon>Chytridiomycota</taxon>
        <taxon>Chytridiomycota incertae sedis</taxon>
        <taxon>Neocallimastigomycetes</taxon>
        <taxon>Neocallimastigales</taxon>
        <taxon>Neocallimastigaceae</taxon>
        <taxon>Piromyces</taxon>
    </lineage>
</organism>
<dbReference type="GO" id="GO:0016747">
    <property type="term" value="F:acyltransferase activity, transferring groups other than amino-acyl groups"/>
    <property type="evidence" value="ECO:0007669"/>
    <property type="project" value="InterPro"/>
</dbReference>